<dbReference type="PROSITE" id="PS00012">
    <property type="entry name" value="PHOSPHOPANTETHEINE"/>
    <property type="match status" value="1"/>
</dbReference>
<dbReference type="RefSeq" id="WP_344150892.1">
    <property type="nucleotide sequence ID" value="NZ_BAAABV010000002.1"/>
</dbReference>
<evidence type="ECO:0000259" key="3">
    <source>
        <dbReference type="PROSITE" id="PS50075"/>
    </source>
</evidence>
<name>A0ABN0UZW5_9ACTN</name>
<evidence type="ECO:0000313" key="5">
    <source>
        <dbReference type="Proteomes" id="UP001501867"/>
    </source>
</evidence>
<keyword evidence="2" id="KW-0597">Phosphoprotein</keyword>
<evidence type="ECO:0000313" key="4">
    <source>
        <dbReference type="EMBL" id="GAA0268360.1"/>
    </source>
</evidence>
<dbReference type="Gene3D" id="1.10.1200.10">
    <property type="entry name" value="ACP-like"/>
    <property type="match status" value="1"/>
</dbReference>
<evidence type="ECO:0000256" key="1">
    <source>
        <dbReference type="ARBA" id="ARBA00022450"/>
    </source>
</evidence>
<dbReference type="Pfam" id="PF00550">
    <property type="entry name" value="PP-binding"/>
    <property type="match status" value="1"/>
</dbReference>
<reference evidence="4 5" key="1">
    <citation type="journal article" date="2019" name="Int. J. Syst. Evol. Microbiol.">
        <title>The Global Catalogue of Microorganisms (GCM) 10K type strain sequencing project: providing services to taxonomists for standard genome sequencing and annotation.</title>
        <authorList>
            <consortium name="The Broad Institute Genomics Platform"/>
            <consortium name="The Broad Institute Genome Sequencing Center for Infectious Disease"/>
            <person name="Wu L."/>
            <person name="Ma J."/>
        </authorList>
    </citation>
    <scope>NUCLEOTIDE SEQUENCE [LARGE SCALE GENOMIC DNA]</scope>
    <source>
        <strain evidence="4 5">JCM 4505</strain>
    </source>
</reference>
<dbReference type="SUPFAM" id="SSF47336">
    <property type="entry name" value="ACP-like"/>
    <property type="match status" value="1"/>
</dbReference>
<proteinExistence type="predicted"/>
<gene>
    <name evidence="4" type="ORF">GCM10010302_02600</name>
</gene>
<accession>A0ABN0UZW5</accession>
<dbReference type="InterPro" id="IPR006162">
    <property type="entry name" value="Ppantetheine_attach_site"/>
</dbReference>
<sequence>MSVDTRLIELLPPFLKFIGDHELTAASDLRSLGLDSMQAIELLFAIEDTFGVVLDDEDLTEATFATVEGLWSSVDRAREAQGVGA</sequence>
<evidence type="ECO:0000256" key="2">
    <source>
        <dbReference type="ARBA" id="ARBA00022553"/>
    </source>
</evidence>
<organism evidence="4 5">
    <name type="scientific">Streptomyces polychromogenes</name>
    <dbReference type="NCBI Taxonomy" id="67342"/>
    <lineage>
        <taxon>Bacteria</taxon>
        <taxon>Bacillati</taxon>
        <taxon>Actinomycetota</taxon>
        <taxon>Actinomycetes</taxon>
        <taxon>Kitasatosporales</taxon>
        <taxon>Streptomycetaceae</taxon>
        <taxon>Streptomyces</taxon>
    </lineage>
</organism>
<dbReference type="InterPro" id="IPR036736">
    <property type="entry name" value="ACP-like_sf"/>
</dbReference>
<dbReference type="InterPro" id="IPR009081">
    <property type="entry name" value="PP-bd_ACP"/>
</dbReference>
<feature type="domain" description="Carrier" evidence="3">
    <location>
        <begin position="1"/>
        <end position="78"/>
    </location>
</feature>
<dbReference type="PROSITE" id="PS50075">
    <property type="entry name" value="CARRIER"/>
    <property type="match status" value="1"/>
</dbReference>
<protein>
    <recommendedName>
        <fullName evidence="3">Carrier domain-containing protein</fullName>
    </recommendedName>
</protein>
<dbReference type="Proteomes" id="UP001501867">
    <property type="component" value="Unassembled WGS sequence"/>
</dbReference>
<keyword evidence="5" id="KW-1185">Reference proteome</keyword>
<dbReference type="EMBL" id="BAAABV010000002">
    <property type="protein sequence ID" value="GAA0268360.1"/>
    <property type="molecule type" value="Genomic_DNA"/>
</dbReference>
<comment type="caution">
    <text evidence="4">The sequence shown here is derived from an EMBL/GenBank/DDBJ whole genome shotgun (WGS) entry which is preliminary data.</text>
</comment>
<keyword evidence="1" id="KW-0596">Phosphopantetheine</keyword>